<dbReference type="Proteomes" id="UP001142489">
    <property type="component" value="Unassembled WGS sequence"/>
</dbReference>
<keyword evidence="3" id="KW-1185">Reference proteome</keyword>
<feature type="compositionally biased region" description="Basic residues" evidence="1">
    <location>
        <begin position="1"/>
        <end position="11"/>
    </location>
</feature>
<dbReference type="EMBL" id="JAPFRF010000018">
    <property type="protein sequence ID" value="KAJ7308069.1"/>
    <property type="molecule type" value="Genomic_DNA"/>
</dbReference>
<dbReference type="AlphaFoldDB" id="A0A9Q0XCA9"/>
<proteinExistence type="predicted"/>
<evidence type="ECO:0000313" key="2">
    <source>
        <dbReference type="EMBL" id="KAJ7308069.1"/>
    </source>
</evidence>
<reference evidence="2" key="1">
    <citation type="journal article" date="2023" name="DNA Res.">
        <title>Chromosome-level genome assembly of Phrynocephalus forsythii using third-generation DNA sequencing and Hi-C analysis.</title>
        <authorList>
            <person name="Qi Y."/>
            <person name="Zhao W."/>
            <person name="Zhao Y."/>
            <person name="Niu C."/>
            <person name="Cao S."/>
            <person name="Zhang Y."/>
        </authorList>
    </citation>
    <scope>NUCLEOTIDE SEQUENCE</scope>
    <source>
        <tissue evidence="2">Muscle</tissue>
    </source>
</reference>
<feature type="compositionally biased region" description="Acidic residues" evidence="1">
    <location>
        <begin position="46"/>
        <end position="58"/>
    </location>
</feature>
<gene>
    <name evidence="2" type="ORF">JRQ81_008574</name>
</gene>
<comment type="caution">
    <text evidence="2">The sequence shown here is derived from an EMBL/GenBank/DDBJ whole genome shotgun (WGS) entry which is preliminary data.</text>
</comment>
<organism evidence="2 3">
    <name type="scientific">Phrynocephalus forsythii</name>
    <dbReference type="NCBI Taxonomy" id="171643"/>
    <lineage>
        <taxon>Eukaryota</taxon>
        <taxon>Metazoa</taxon>
        <taxon>Chordata</taxon>
        <taxon>Craniata</taxon>
        <taxon>Vertebrata</taxon>
        <taxon>Euteleostomi</taxon>
        <taxon>Lepidosauria</taxon>
        <taxon>Squamata</taxon>
        <taxon>Bifurcata</taxon>
        <taxon>Unidentata</taxon>
        <taxon>Episquamata</taxon>
        <taxon>Toxicofera</taxon>
        <taxon>Iguania</taxon>
        <taxon>Acrodonta</taxon>
        <taxon>Agamidae</taxon>
        <taxon>Agaminae</taxon>
        <taxon>Phrynocephalus</taxon>
    </lineage>
</organism>
<feature type="compositionally biased region" description="Polar residues" evidence="1">
    <location>
        <begin position="140"/>
        <end position="150"/>
    </location>
</feature>
<protein>
    <submittedName>
        <fullName evidence="2">Uncharacterized protein</fullName>
    </submittedName>
</protein>
<accession>A0A9Q0XCA9</accession>
<feature type="region of interest" description="Disordered" evidence="1">
    <location>
        <begin position="1"/>
        <end position="168"/>
    </location>
</feature>
<name>A0A9Q0XCA9_9SAUR</name>
<evidence type="ECO:0000313" key="3">
    <source>
        <dbReference type="Proteomes" id="UP001142489"/>
    </source>
</evidence>
<feature type="compositionally biased region" description="Polar residues" evidence="1">
    <location>
        <begin position="12"/>
        <end position="26"/>
    </location>
</feature>
<sequence length="168" mass="18206">MQPRMRAKKSRNISGGTSAFSLQSFGRDSAEPRCPLAAWRKRMEVLEEEEEEEEEEEAQPSGSNQRKTPTLAKGTRNWSLPDSPPCMSSEKLEDSSNPSAQLTGGSGHPMRGISPVALEERVSDEPDNSCSPCWGPRPGTESSSATTKQNPPALPVPEKGGMFGSKVF</sequence>
<evidence type="ECO:0000256" key="1">
    <source>
        <dbReference type="SAM" id="MobiDB-lite"/>
    </source>
</evidence>